<feature type="compositionally biased region" description="Pro residues" evidence="1">
    <location>
        <begin position="42"/>
        <end position="52"/>
    </location>
</feature>
<dbReference type="eggNOG" id="KOG1861">
    <property type="taxonomic scope" value="Eukaryota"/>
</dbReference>
<protein>
    <submittedName>
        <fullName evidence="3">(pine wood nematode) hypothetical protein</fullName>
    </submittedName>
</protein>
<dbReference type="Proteomes" id="UP000659654">
    <property type="component" value="Unassembled WGS sequence"/>
</dbReference>
<dbReference type="SMR" id="A0A1I7RV39"/>
<sequence length="645" mass="73380">MSEFDLSSIPIPPSSSANQPDPNNPFWAKAQEQLARLQPRAPNAPPPLPPQFHDPVYQTILSQQQQPAGYARGAMSAAGRLNSEKRIRESYQAGFVRPPPNSAVKYPNFRPAGGNANMVPLNQRMPFGSPGYIRPQQAPNVTVTSAHGQTFVYSEFFSRMVPQSVKDYCDRALAAAPDDANQVRYYLKERISPMLDSGMATRINWNAEKLPHEVKFQLNLQWTPASAVKLPGAPSSAPVSFDLGNRKRPSDGDGLPKFTPLNTENNVFDKYDADHASTSKKSKKAEKKERKRQQQQQQAASAAKAVIAQRFSAPQSRYPLIEEESTSDEKRKAARAQRFASASAQSANIRTRSENQPVLGPQGFTVQRKQNGRINLNSLVEKCSLKRRRRIIGTCTAIEKPYFRLTTEADPSQVRPYHILRRALEHVLRVYREKNDDYHYANDQLKSIRQDILTQDIRNEFAIQVYEEHALLAIKHKDREELNQAQNQLKVLYETLSSAPNRWRFTSYRLLYYAYVESESDATGLMQKYRDAFAKSPEMKLAREIYMAYATRNHCKFFGIYRKVDTVTKQLMDFFVDRERNRLMQAVIAAYRPTLSLPQLAGILMLDERSELPDYLKGIGVEIDQINGQKAVDLRKYSNLKIPNS</sequence>
<feature type="compositionally biased region" description="Basic and acidic residues" evidence="1">
    <location>
        <begin position="267"/>
        <end position="277"/>
    </location>
</feature>
<dbReference type="Gene3D" id="1.25.40.990">
    <property type="match status" value="1"/>
</dbReference>
<dbReference type="InterPro" id="IPR045107">
    <property type="entry name" value="SAC3/GANP/THP3"/>
</dbReference>
<gene>
    <name evidence="3" type="ORF">BXYJ_LOCUS5795</name>
</gene>
<dbReference type="InterPro" id="IPR005062">
    <property type="entry name" value="SAC3/GANP/THP3_conserved"/>
</dbReference>
<dbReference type="Proteomes" id="UP000095284">
    <property type="component" value="Unplaced"/>
</dbReference>
<evidence type="ECO:0000259" key="2">
    <source>
        <dbReference type="Pfam" id="PF03399"/>
    </source>
</evidence>
<dbReference type="AlphaFoldDB" id="A0A1I7RV39"/>
<feature type="compositionally biased region" description="Low complexity" evidence="1">
    <location>
        <begin position="294"/>
        <end position="305"/>
    </location>
</feature>
<dbReference type="PANTHER" id="PTHR12436:SF4">
    <property type="entry name" value="LEUKOCYTE RECEPTOR CLUSTER MEMBER 8"/>
    <property type="match status" value="1"/>
</dbReference>
<feature type="region of interest" description="Disordered" evidence="1">
    <location>
        <begin position="229"/>
        <end position="363"/>
    </location>
</feature>
<dbReference type="Pfam" id="PF03399">
    <property type="entry name" value="SAC3_GANP"/>
    <property type="match status" value="1"/>
</dbReference>
<dbReference type="Proteomes" id="UP000582659">
    <property type="component" value="Unassembled WGS sequence"/>
</dbReference>
<name>A0A1I7RV39_BURXY</name>
<keyword evidence="5" id="KW-1185">Reference proteome</keyword>
<dbReference type="EMBL" id="CAJFCV020000003">
    <property type="protein sequence ID" value="CAG9105139.1"/>
    <property type="molecule type" value="Genomic_DNA"/>
</dbReference>
<reference evidence="6" key="1">
    <citation type="submission" date="2016-11" db="UniProtKB">
        <authorList>
            <consortium name="WormBaseParasite"/>
        </authorList>
    </citation>
    <scope>IDENTIFICATION</scope>
</reference>
<dbReference type="PANTHER" id="PTHR12436">
    <property type="entry name" value="80 KDA MCM3-ASSOCIATED PROTEIN"/>
    <property type="match status" value="1"/>
</dbReference>
<dbReference type="EMBL" id="CAJFDI010000003">
    <property type="protein sequence ID" value="CAD5219671.1"/>
    <property type="molecule type" value="Genomic_DNA"/>
</dbReference>
<feature type="region of interest" description="Disordered" evidence="1">
    <location>
        <begin position="1"/>
        <end position="54"/>
    </location>
</feature>
<evidence type="ECO:0000313" key="3">
    <source>
        <dbReference type="EMBL" id="CAD5219671.1"/>
    </source>
</evidence>
<accession>A0A1I7RV39</accession>
<evidence type="ECO:0000313" key="5">
    <source>
        <dbReference type="Proteomes" id="UP000659654"/>
    </source>
</evidence>
<evidence type="ECO:0000313" key="6">
    <source>
        <dbReference type="WBParaSite" id="BXY_0460000.1"/>
    </source>
</evidence>
<feature type="compositionally biased region" description="Basic residues" evidence="1">
    <location>
        <begin position="278"/>
        <end position="293"/>
    </location>
</feature>
<proteinExistence type="predicted"/>
<dbReference type="OrthoDB" id="199574at2759"/>
<feature type="domain" description="SAC3/GANP/THP3 conserved" evidence="2">
    <location>
        <begin position="407"/>
        <end position="624"/>
    </location>
</feature>
<dbReference type="WBParaSite" id="BXY_0460000.1">
    <property type="protein sequence ID" value="BXY_0460000.1"/>
    <property type="gene ID" value="BXY_0460000"/>
</dbReference>
<organism evidence="4 6">
    <name type="scientific">Bursaphelenchus xylophilus</name>
    <name type="common">Pinewood nematode worm</name>
    <name type="synonym">Aphelenchoides xylophilus</name>
    <dbReference type="NCBI Taxonomy" id="6326"/>
    <lineage>
        <taxon>Eukaryota</taxon>
        <taxon>Metazoa</taxon>
        <taxon>Ecdysozoa</taxon>
        <taxon>Nematoda</taxon>
        <taxon>Chromadorea</taxon>
        <taxon>Rhabditida</taxon>
        <taxon>Tylenchina</taxon>
        <taxon>Tylenchomorpha</taxon>
        <taxon>Aphelenchoidea</taxon>
        <taxon>Aphelenchoididae</taxon>
        <taxon>Bursaphelenchus</taxon>
    </lineage>
</organism>
<evidence type="ECO:0000313" key="4">
    <source>
        <dbReference type="Proteomes" id="UP000095284"/>
    </source>
</evidence>
<dbReference type="GO" id="GO:0005634">
    <property type="term" value="C:nucleus"/>
    <property type="evidence" value="ECO:0007669"/>
    <property type="project" value="TreeGrafter"/>
</dbReference>
<evidence type="ECO:0000256" key="1">
    <source>
        <dbReference type="SAM" id="MobiDB-lite"/>
    </source>
</evidence>
<feature type="compositionally biased region" description="Low complexity" evidence="1">
    <location>
        <begin position="336"/>
        <end position="347"/>
    </location>
</feature>
<reference evidence="3" key="2">
    <citation type="submission" date="2020-09" db="EMBL/GenBank/DDBJ databases">
        <authorList>
            <person name="Kikuchi T."/>
        </authorList>
    </citation>
    <scope>NUCLEOTIDE SEQUENCE</scope>
    <source>
        <strain evidence="3">Ka4C1</strain>
    </source>
</reference>